<dbReference type="EMBL" id="CAXAQS010000347">
    <property type="protein sequence ID" value="CAK9251228.1"/>
    <property type="molecule type" value="Genomic_DNA"/>
</dbReference>
<reference evidence="1" key="1">
    <citation type="submission" date="2024-02" db="EMBL/GenBank/DDBJ databases">
        <authorList>
            <consortium name="ELIXIR-Norway"/>
            <consortium name="Elixir Norway"/>
        </authorList>
    </citation>
    <scope>NUCLEOTIDE SEQUENCE</scope>
</reference>
<organism evidence="1 2">
    <name type="scientific">Sphagnum jensenii</name>
    <dbReference type="NCBI Taxonomy" id="128206"/>
    <lineage>
        <taxon>Eukaryota</taxon>
        <taxon>Viridiplantae</taxon>
        <taxon>Streptophyta</taxon>
        <taxon>Embryophyta</taxon>
        <taxon>Bryophyta</taxon>
        <taxon>Sphagnophytina</taxon>
        <taxon>Sphagnopsida</taxon>
        <taxon>Sphagnales</taxon>
        <taxon>Sphagnaceae</taxon>
        <taxon>Sphagnum</taxon>
    </lineage>
</organism>
<sequence length="149" mass="16837">MKLNWKFIKGDRISAHLSVYGHYVISHRPAEFIICYRPPYEHHNLGTFKTFEEAQAVGEKHSAITKGKANFTIIGSECNKQVLVIRDLGPWDQHPTVTNDAEGVVAKLIESGYLSPSQRLHYYDSAGQLDELLVENGKFAGFNHLPKKD</sequence>
<name>A0ABP0V9Y7_9BRYO</name>
<comment type="caution">
    <text evidence="1">The sequence shown here is derived from an EMBL/GenBank/DDBJ whole genome shotgun (WGS) entry which is preliminary data.</text>
</comment>
<proteinExistence type="predicted"/>
<dbReference type="Proteomes" id="UP001497444">
    <property type="component" value="Unassembled WGS sequence"/>
</dbReference>
<accession>A0ABP0V9Y7</accession>
<keyword evidence="2" id="KW-1185">Reference proteome</keyword>
<protein>
    <submittedName>
        <fullName evidence="1">Uncharacterized protein</fullName>
    </submittedName>
</protein>
<evidence type="ECO:0000313" key="1">
    <source>
        <dbReference type="EMBL" id="CAK9251228.1"/>
    </source>
</evidence>
<evidence type="ECO:0000313" key="2">
    <source>
        <dbReference type="Proteomes" id="UP001497444"/>
    </source>
</evidence>
<gene>
    <name evidence="1" type="ORF">CSSPJE1EN1_LOCUS26606</name>
</gene>